<dbReference type="PANTHER" id="PTHR47336:SF2">
    <property type="entry name" value="TRANSCRIPTION FACTOR HMS1-RELATED"/>
    <property type="match status" value="1"/>
</dbReference>
<evidence type="ECO:0000256" key="2">
    <source>
        <dbReference type="SAM" id="MobiDB-lite"/>
    </source>
</evidence>
<dbReference type="SUPFAM" id="SSF47459">
    <property type="entry name" value="HLH, helix-loop-helix DNA-binding domain"/>
    <property type="match status" value="1"/>
</dbReference>
<reference evidence="5" key="1">
    <citation type="journal article" date="2015" name="Genome Announc.">
        <title>Draft genome sequence of Talaromyces cellulolyticus strain Y-94, a source of lignocellulosic biomass-degrading enzymes.</title>
        <authorList>
            <person name="Fujii T."/>
            <person name="Koike H."/>
            <person name="Sawayama S."/>
            <person name="Yano S."/>
            <person name="Inoue H."/>
        </authorList>
    </citation>
    <scope>NUCLEOTIDE SEQUENCE [LARGE SCALE GENOMIC DNA]</scope>
    <source>
        <strain evidence="5">Y-94</strain>
    </source>
</reference>
<feature type="compositionally biased region" description="Low complexity" evidence="2">
    <location>
        <begin position="113"/>
        <end position="123"/>
    </location>
</feature>
<dbReference type="InterPro" id="IPR052099">
    <property type="entry name" value="Regulatory_TF_Diverse"/>
</dbReference>
<feature type="domain" description="BHLH" evidence="3">
    <location>
        <begin position="140"/>
        <end position="207"/>
    </location>
</feature>
<feature type="coiled-coil region" evidence="1">
    <location>
        <begin position="197"/>
        <end position="224"/>
    </location>
</feature>
<dbReference type="InterPro" id="IPR011598">
    <property type="entry name" value="bHLH_dom"/>
</dbReference>
<dbReference type="GO" id="GO:0046983">
    <property type="term" value="F:protein dimerization activity"/>
    <property type="evidence" value="ECO:0007669"/>
    <property type="project" value="InterPro"/>
</dbReference>
<dbReference type="Gene3D" id="4.10.280.10">
    <property type="entry name" value="Helix-loop-helix DNA-binding domain"/>
    <property type="match status" value="1"/>
</dbReference>
<name>A0A478EBL8_TALPI</name>
<organism evidence="4 5">
    <name type="scientific">Talaromyces pinophilus</name>
    <name type="common">Penicillium pinophilum</name>
    <dbReference type="NCBI Taxonomy" id="128442"/>
    <lineage>
        <taxon>Eukaryota</taxon>
        <taxon>Fungi</taxon>
        <taxon>Dikarya</taxon>
        <taxon>Ascomycota</taxon>
        <taxon>Pezizomycotina</taxon>
        <taxon>Eurotiomycetes</taxon>
        <taxon>Eurotiomycetidae</taxon>
        <taxon>Eurotiales</taxon>
        <taxon>Trichocomaceae</taxon>
        <taxon>Talaromyces</taxon>
        <taxon>Talaromyces sect. Talaromyces</taxon>
    </lineage>
</organism>
<feature type="compositionally biased region" description="Low complexity" evidence="2">
    <location>
        <begin position="91"/>
        <end position="106"/>
    </location>
</feature>
<evidence type="ECO:0000256" key="1">
    <source>
        <dbReference type="SAM" id="Coils"/>
    </source>
</evidence>
<dbReference type="Proteomes" id="UP000053095">
    <property type="component" value="Unassembled WGS sequence"/>
</dbReference>
<accession>A0A478EBL8</accession>
<evidence type="ECO:0000313" key="5">
    <source>
        <dbReference type="Proteomes" id="UP000053095"/>
    </source>
</evidence>
<evidence type="ECO:0000313" key="4">
    <source>
        <dbReference type="EMBL" id="GAM42354.1"/>
    </source>
</evidence>
<dbReference type="InterPro" id="IPR036638">
    <property type="entry name" value="HLH_DNA-bd_sf"/>
</dbReference>
<dbReference type="SMART" id="SM00353">
    <property type="entry name" value="HLH"/>
    <property type="match status" value="1"/>
</dbReference>
<gene>
    <name evidence="4" type="ORF">TCE0_044f16248</name>
</gene>
<sequence length="232" mass="26489">MTSYNLPLDLQGLPMANDDFLLYDNSVDNILGLRNNTTVDRMDDLLWNFDYTNFAINDDADSKLFDTPSYNISTENQYDPTNKWDYAMQTSLSSPDMGSSPSLTHSSSRRSSRSSSRSTSPASEELATVIKPKRKRSPVVNKAAHNKVEKRYRSNINAKFAALNNLLPVSETVQSLLDRQDQSDEPVQQHRNKGEVLSEAMRYIKQLEERSRVLEGEVRILKDNLLPRRKKN</sequence>
<proteinExistence type="predicted"/>
<evidence type="ECO:0000259" key="3">
    <source>
        <dbReference type="PROSITE" id="PS50888"/>
    </source>
</evidence>
<protein>
    <recommendedName>
        <fullName evidence="3">BHLH domain-containing protein</fullName>
    </recommendedName>
</protein>
<dbReference type="PROSITE" id="PS50888">
    <property type="entry name" value="BHLH"/>
    <property type="match status" value="1"/>
</dbReference>
<keyword evidence="1" id="KW-0175">Coiled coil</keyword>
<dbReference type="PANTHER" id="PTHR47336">
    <property type="entry name" value="TRANSCRIPTION FACTOR HMS1-RELATED"/>
    <property type="match status" value="1"/>
</dbReference>
<feature type="region of interest" description="Disordered" evidence="2">
    <location>
        <begin position="89"/>
        <end position="144"/>
    </location>
</feature>
<dbReference type="Pfam" id="PF00010">
    <property type="entry name" value="HLH"/>
    <property type="match status" value="1"/>
</dbReference>
<dbReference type="AlphaFoldDB" id="A0A478EBL8"/>
<dbReference type="CDD" id="cd11395">
    <property type="entry name" value="bHLHzip_SREBP_like"/>
    <property type="match status" value="1"/>
</dbReference>
<dbReference type="EMBL" id="DF933840">
    <property type="protein sequence ID" value="GAM42354.1"/>
    <property type="molecule type" value="Genomic_DNA"/>
</dbReference>
<keyword evidence="5" id="KW-1185">Reference proteome</keyword>